<keyword evidence="3 8" id="KW-0663">Pyridoxal phosphate</keyword>
<organism evidence="10 11">
    <name type="scientific">Paracoccus tegillarcae</name>
    <dbReference type="NCBI Taxonomy" id="1529068"/>
    <lineage>
        <taxon>Bacteria</taxon>
        <taxon>Pseudomonadati</taxon>
        <taxon>Pseudomonadota</taxon>
        <taxon>Alphaproteobacteria</taxon>
        <taxon>Rhodobacterales</taxon>
        <taxon>Paracoccaceae</taxon>
        <taxon>Paracoccus</taxon>
    </lineage>
</organism>
<dbReference type="EC" id="4.1.1.17" evidence="6"/>
<accession>A0A2K9F7I0</accession>
<dbReference type="SUPFAM" id="SSF51419">
    <property type="entry name" value="PLP-binding barrel"/>
    <property type="match status" value="1"/>
</dbReference>
<dbReference type="Proteomes" id="UP000233742">
    <property type="component" value="Chromosome"/>
</dbReference>
<protein>
    <recommendedName>
        <fullName evidence="6">ornithine decarboxylase</fullName>
        <ecNumber evidence="6">4.1.1.17</ecNumber>
    </recommendedName>
</protein>
<dbReference type="PANTHER" id="PTHR11482:SF6">
    <property type="entry name" value="ORNITHINE DECARBOXYLASE 1-RELATED"/>
    <property type="match status" value="1"/>
</dbReference>
<sequence>MGQNKTVWENPADIIRHQQPDHPVMAFAPTVLQENARRFVDGFPGLVTYAVKSNPEEVVIQNLLTAGVRGFDVASPFEIDLIGRLSPAAARHYHNPVRAGWEIDHAVASGIRSWSVDSRSELDKLFARVPTETDRGPVEISPRFKLPVLGAAYDFGSKFGATPELAAELLAEVARRGYTPSLTFHPGTQCTDPIAWESYIGVAAEIAQMAGIDIARLNVGGGFPSHRVIGVEPDLQAIFDEIADTAAEAFGAKVPDLVCEPGRGLSADAYALITRVKSVRDEGDLFLNDGVYGGLTELPIIGNIDRLQVLTAQGKPREGDPQSRVIFGPTCDSVDRLPGEMSLPADIEEGDYVIFHGTGAYSTVTNTRFNGFGAMTHATVMSLT</sequence>
<evidence type="ECO:0000313" key="11">
    <source>
        <dbReference type="Proteomes" id="UP000233742"/>
    </source>
</evidence>
<dbReference type="InterPro" id="IPR002433">
    <property type="entry name" value="Orn_de-COase"/>
</dbReference>
<evidence type="ECO:0000256" key="8">
    <source>
        <dbReference type="PIRSR" id="PIRSR600183-50"/>
    </source>
</evidence>
<dbReference type="EMBL" id="CP025408">
    <property type="protein sequence ID" value="AUH35161.1"/>
    <property type="molecule type" value="Genomic_DNA"/>
</dbReference>
<dbReference type="PANTHER" id="PTHR11482">
    <property type="entry name" value="ARGININE/DIAMINOPIMELATE/ORNITHINE DECARBOXYLASE"/>
    <property type="match status" value="1"/>
</dbReference>
<keyword evidence="11" id="KW-1185">Reference proteome</keyword>
<dbReference type="KEGG" id="paro:CUV01_02755"/>
<dbReference type="PRINTS" id="PR01179">
    <property type="entry name" value="ODADCRBXLASE"/>
</dbReference>
<dbReference type="SUPFAM" id="SSF50621">
    <property type="entry name" value="Alanine racemase C-terminal domain-like"/>
    <property type="match status" value="1"/>
</dbReference>
<dbReference type="GO" id="GO:0033387">
    <property type="term" value="P:putrescine biosynthetic process from arginine, via ornithine"/>
    <property type="evidence" value="ECO:0007669"/>
    <property type="project" value="TreeGrafter"/>
</dbReference>
<dbReference type="InterPro" id="IPR022653">
    <property type="entry name" value="De-COase2_pyr-phos_BS"/>
</dbReference>
<comment type="catalytic activity">
    <reaction evidence="7">
        <text>L-ornithine + H(+) = putrescine + CO2</text>
        <dbReference type="Rhea" id="RHEA:22964"/>
        <dbReference type="ChEBI" id="CHEBI:15378"/>
        <dbReference type="ChEBI" id="CHEBI:16526"/>
        <dbReference type="ChEBI" id="CHEBI:46911"/>
        <dbReference type="ChEBI" id="CHEBI:326268"/>
        <dbReference type="EC" id="4.1.1.17"/>
    </reaction>
</comment>
<dbReference type="GO" id="GO:0005737">
    <property type="term" value="C:cytoplasm"/>
    <property type="evidence" value="ECO:0007669"/>
    <property type="project" value="TreeGrafter"/>
</dbReference>
<evidence type="ECO:0000259" key="9">
    <source>
        <dbReference type="Pfam" id="PF02784"/>
    </source>
</evidence>
<evidence type="ECO:0000256" key="5">
    <source>
        <dbReference type="ARBA" id="ARBA00034115"/>
    </source>
</evidence>
<dbReference type="OrthoDB" id="9802147at2"/>
<dbReference type="Pfam" id="PF02784">
    <property type="entry name" value="Orn_Arg_deC_N"/>
    <property type="match status" value="1"/>
</dbReference>
<comment type="pathway">
    <text evidence="5">Amine and polyamine biosynthesis; putrescine biosynthesis via L-ornithine pathway; putrescine from L-ornithine: step 1/1.</text>
</comment>
<name>A0A2K9F7I0_9RHOB</name>
<dbReference type="Gene3D" id="3.20.20.10">
    <property type="entry name" value="Alanine racemase"/>
    <property type="match status" value="1"/>
</dbReference>
<evidence type="ECO:0000256" key="3">
    <source>
        <dbReference type="ARBA" id="ARBA00022898"/>
    </source>
</evidence>
<keyword evidence="4" id="KW-0456">Lyase</keyword>
<dbReference type="InterPro" id="IPR029066">
    <property type="entry name" value="PLP-binding_barrel"/>
</dbReference>
<evidence type="ECO:0000313" key="10">
    <source>
        <dbReference type="EMBL" id="AUH35161.1"/>
    </source>
</evidence>
<dbReference type="InterPro" id="IPR009006">
    <property type="entry name" value="Ala_racemase/Decarboxylase_C"/>
</dbReference>
<reference evidence="10 11" key="1">
    <citation type="submission" date="2017-12" db="EMBL/GenBank/DDBJ databases">
        <authorList>
            <person name="Hurst M.R.H."/>
        </authorList>
    </citation>
    <scope>NUCLEOTIDE SEQUENCE [LARGE SCALE GENOMIC DNA]</scope>
    <source>
        <strain evidence="10 11">BM15</strain>
    </source>
</reference>
<evidence type="ECO:0000256" key="6">
    <source>
        <dbReference type="ARBA" id="ARBA00034138"/>
    </source>
</evidence>
<dbReference type="InterPro" id="IPR000183">
    <property type="entry name" value="Orn/DAP/Arg_de-COase"/>
</dbReference>
<dbReference type="AlphaFoldDB" id="A0A2K9F7I0"/>
<proteinExistence type="inferred from homology"/>
<dbReference type="RefSeq" id="WP_101461813.1">
    <property type="nucleotide sequence ID" value="NZ_CP025408.1"/>
</dbReference>
<dbReference type="CDD" id="cd00622">
    <property type="entry name" value="PLPDE_III_ODC"/>
    <property type="match status" value="1"/>
</dbReference>
<evidence type="ECO:0000256" key="7">
    <source>
        <dbReference type="ARBA" id="ARBA00049127"/>
    </source>
</evidence>
<dbReference type="PRINTS" id="PR01182">
    <property type="entry name" value="ORNDCRBXLASE"/>
</dbReference>
<evidence type="ECO:0000256" key="4">
    <source>
        <dbReference type="ARBA" id="ARBA00023239"/>
    </source>
</evidence>
<feature type="active site" description="Proton donor" evidence="8">
    <location>
        <position position="331"/>
    </location>
</feature>
<gene>
    <name evidence="10" type="ORF">CUV01_02755</name>
</gene>
<evidence type="ECO:0000256" key="2">
    <source>
        <dbReference type="ARBA" id="ARBA00008872"/>
    </source>
</evidence>
<evidence type="ECO:0000256" key="1">
    <source>
        <dbReference type="ARBA" id="ARBA00001933"/>
    </source>
</evidence>
<dbReference type="GO" id="GO:0004586">
    <property type="term" value="F:ornithine decarboxylase activity"/>
    <property type="evidence" value="ECO:0007669"/>
    <property type="project" value="UniProtKB-EC"/>
</dbReference>
<dbReference type="PROSITE" id="PS00878">
    <property type="entry name" value="ODR_DC_2_1"/>
    <property type="match status" value="1"/>
</dbReference>
<comment type="cofactor">
    <cofactor evidence="1 8">
        <name>pyridoxal 5'-phosphate</name>
        <dbReference type="ChEBI" id="CHEBI:597326"/>
    </cofactor>
</comment>
<dbReference type="InterPro" id="IPR022644">
    <property type="entry name" value="De-COase2_N"/>
</dbReference>
<comment type="similarity">
    <text evidence="2">Belongs to the Orn/Lys/Arg decarboxylase class-II family.</text>
</comment>
<feature type="domain" description="Orn/DAP/Arg decarboxylase 2 N-terminal" evidence="9">
    <location>
        <begin position="34"/>
        <end position="267"/>
    </location>
</feature>
<feature type="modified residue" description="N6-(pyridoxal phosphate)lysine" evidence="8">
    <location>
        <position position="52"/>
    </location>
</feature>
<dbReference type="Gene3D" id="2.40.37.10">
    <property type="entry name" value="Lyase, Ornithine Decarboxylase, Chain A, domain 1"/>
    <property type="match status" value="1"/>
</dbReference>